<feature type="transmembrane region" description="Helical" evidence="6">
    <location>
        <begin position="677"/>
        <end position="699"/>
    </location>
</feature>
<dbReference type="PANTHER" id="PTHR30287">
    <property type="entry name" value="MEMBRANE COMPONENT OF PREDICTED ABC SUPERFAMILY METABOLITE UPTAKE TRANSPORTER"/>
    <property type="match status" value="1"/>
</dbReference>
<evidence type="ECO:0000256" key="2">
    <source>
        <dbReference type="ARBA" id="ARBA00022475"/>
    </source>
</evidence>
<feature type="transmembrane region" description="Helical" evidence="6">
    <location>
        <begin position="341"/>
        <end position="360"/>
    </location>
</feature>
<dbReference type="EMBL" id="BJUA01000008">
    <property type="protein sequence ID" value="GEK18259.1"/>
    <property type="molecule type" value="Genomic_DNA"/>
</dbReference>
<protein>
    <recommendedName>
        <fullName evidence="7">ABC3 transporter permease C-terminal domain-containing protein</fullName>
    </recommendedName>
</protein>
<evidence type="ECO:0000256" key="6">
    <source>
        <dbReference type="SAM" id="Phobius"/>
    </source>
</evidence>
<proteinExistence type="predicted"/>
<sequence>MIRLGARLTVTGGREALVRFVMTAAAVALGTGLLLTVLASLHAMTAQNQRYAWLETGFVPPEPGAAVAADPVWWQLRGDTFDNRTIGRVDVATTGPDGPLPPGIEALPGPGEYVASPAMVELLASTPDEQLAARYGSPTLVGTIGEAGLPSPDSLLVVVGRTPAELAASPHAQQVTSIATTAPDRCEGETCAVGLGLNADAVALVVGVVAVGLVLPIAVLLGSATRLSSARREQRFAAMRLVGATPRQIRTIAAIEAAITAATGTVLGFAVLAVLRPVVAQVPFTGSRFFPDDVTLTVQDVVLVVVGIPLLAAVAARVALRRAVVSPLGVARRTTPPAPGAWRVAPLVTGIAWLGALAVVGPPEGTDAQLAAYLGGVAVVVAGLVVAGPWLTRAGSRVLVARTRRPAALLAARRVGDDPRAAFRAVSGLTLALFIGTAATATVTTFVAERGPTSTPTSTGDLIVQHLDVRRPVDAAYRVPEGLTDDLRDIAGVGAAAVLRVGPDAPPEELGLGDHWGMPAYARCDDLADLPSLGACAPGAEVALLAFDAFTDDEGVTWPTAALDPGALAERDPLSVVVRTDGSTSAVETARTVLSAALPDAQTPWTVHEAQASSTSSLALYGRLADVVVAVSLVVGGCSLAVGAAAGVSERKRPFALLRLTGAPLALLRRVVTYETAVPLLVGALVAVSAGFGAAQLFLRAQLGYDVHAPGTGYWIAVGIGLAVALGVIASTFDLLRRTTDPATTRTE</sequence>
<dbReference type="InterPro" id="IPR038766">
    <property type="entry name" value="Membrane_comp_ABC_pdt"/>
</dbReference>
<feature type="transmembrane region" description="Helical" evidence="6">
    <location>
        <begin position="627"/>
        <end position="649"/>
    </location>
</feature>
<dbReference type="GO" id="GO:0005886">
    <property type="term" value="C:plasma membrane"/>
    <property type="evidence" value="ECO:0007669"/>
    <property type="project" value="UniProtKB-SubCell"/>
</dbReference>
<dbReference type="Proteomes" id="UP000321386">
    <property type="component" value="Unassembled WGS sequence"/>
</dbReference>
<keyword evidence="2" id="KW-1003">Cell membrane</keyword>
<comment type="caution">
    <text evidence="8">The sequence shown here is derived from an EMBL/GenBank/DDBJ whole genome shotgun (WGS) entry which is preliminary data.</text>
</comment>
<accession>A0A510UUL2</accession>
<feature type="domain" description="ABC3 transporter permease C-terminal" evidence="7">
    <location>
        <begin position="208"/>
        <end position="322"/>
    </location>
</feature>
<feature type="transmembrane region" description="Helical" evidence="6">
    <location>
        <begin position="249"/>
        <end position="275"/>
    </location>
</feature>
<dbReference type="Pfam" id="PF02687">
    <property type="entry name" value="FtsX"/>
    <property type="match status" value="2"/>
</dbReference>
<comment type="subcellular location">
    <subcellularLocation>
        <location evidence="1">Cell membrane</location>
        <topology evidence="1">Multi-pass membrane protein</topology>
    </subcellularLocation>
</comment>
<evidence type="ECO:0000313" key="8">
    <source>
        <dbReference type="EMBL" id="GEK18259.1"/>
    </source>
</evidence>
<dbReference type="PANTHER" id="PTHR30287:SF2">
    <property type="entry name" value="BLL1001 PROTEIN"/>
    <property type="match status" value="1"/>
</dbReference>
<keyword evidence="4 6" id="KW-1133">Transmembrane helix</keyword>
<dbReference type="AlphaFoldDB" id="A0A510UUL2"/>
<feature type="transmembrane region" description="Helical" evidence="6">
    <location>
        <begin position="422"/>
        <end position="448"/>
    </location>
</feature>
<reference evidence="8 9" key="1">
    <citation type="submission" date="2019-07" db="EMBL/GenBank/DDBJ databases">
        <title>Whole genome shotgun sequence of Cellulomonas persica NBRC 101101.</title>
        <authorList>
            <person name="Hosoyama A."/>
            <person name="Uohara A."/>
            <person name="Ohji S."/>
            <person name="Ichikawa N."/>
        </authorList>
    </citation>
    <scope>NUCLEOTIDE SEQUENCE [LARGE SCALE GENOMIC DNA]</scope>
    <source>
        <strain evidence="8 9">NBRC 101101</strain>
    </source>
</reference>
<keyword evidence="3 6" id="KW-0812">Transmembrane</keyword>
<feature type="transmembrane region" description="Helical" evidence="6">
    <location>
        <begin position="372"/>
        <end position="392"/>
    </location>
</feature>
<dbReference type="InterPro" id="IPR003838">
    <property type="entry name" value="ABC3_permease_C"/>
</dbReference>
<dbReference type="OrthoDB" id="5118998at2"/>
<dbReference type="RefSeq" id="WP_146806489.1">
    <property type="nucleotide sequence ID" value="NZ_BJUA01000008.1"/>
</dbReference>
<evidence type="ECO:0000259" key="7">
    <source>
        <dbReference type="Pfam" id="PF02687"/>
    </source>
</evidence>
<feature type="transmembrane region" description="Helical" evidence="6">
    <location>
        <begin position="20"/>
        <end position="41"/>
    </location>
</feature>
<feature type="transmembrane region" description="Helical" evidence="6">
    <location>
        <begin position="714"/>
        <end position="736"/>
    </location>
</feature>
<keyword evidence="5 6" id="KW-0472">Membrane</keyword>
<feature type="transmembrane region" description="Helical" evidence="6">
    <location>
        <begin position="301"/>
        <end position="320"/>
    </location>
</feature>
<keyword evidence="9" id="KW-1185">Reference proteome</keyword>
<evidence type="ECO:0000256" key="3">
    <source>
        <dbReference type="ARBA" id="ARBA00022692"/>
    </source>
</evidence>
<organism evidence="8 9">
    <name type="scientific">Cellulomonas persica</name>
    <dbReference type="NCBI Taxonomy" id="76861"/>
    <lineage>
        <taxon>Bacteria</taxon>
        <taxon>Bacillati</taxon>
        <taxon>Actinomycetota</taxon>
        <taxon>Actinomycetes</taxon>
        <taxon>Micrococcales</taxon>
        <taxon>Cellulomonadaceae</taxon>
        <taxon>Cellulomonas</taxon>
    </lineage>
</organism>
<evidence type="ECO:0000256" key="1">
    <source>
        <dbReference type="ARBA" id="ARBA00004651"/>
    </source>
</evidence>
<feature type="domain" description="ABC3 transporter permease C-terminal" evidence="7">
    <location>
        <begin position="628"/>
        <end position="736"/>
    </location>
</feature>
<evidence type="ECO:0000256" key="5">
    <source>
        <dbReference type="ARBA" id="ARBA00023136"/>
    </source>
</evidence>
<evidence type="ECO:0000313" key="9">
    <source>
        <dbReference type="Proteomes" id="UP000321386"/>
    </source>
</evidence>
<feature type="transmembrane region" description="Helical" evidence="6">
    <location>
        <begin position="201"/>
        <end position="228"/>
    </location>
</feature>
<evidence type="ECO:0000256" key="4">
    <source>
        <dbReference type="ARBA" id="ARBA00022989"/>
    </source>
</evidence>
<gene>
    <name evidence="8" type="ORF">CPE01_19920</name>
</gene>
<name>A0A510UUL2_9CELL</name>